<evidence type="ECO:0000313" key="4">
    <source>
        <dbReference type="Proteomes" id="UP000256964"/>
    </source>
</evidence>
<dbReference type="EMBL" id="KZ857385">
    <property type="protein sequence ID" value="RDX54174.1"/>
    <property type="molecule type" value="Genomic_DNA"/>
</dbReference>
<gene>
    <name evidence="3" type="ORF">OH76DRAFT_1069445</name>
</gene>
<dbReference type="SUPFAM" id="SSF50978">
    <property type="entry name" value="WD40 repeat-like"/>
    <property type="match status" value="1"/>
</dbReference>
<evidence type="ECO:0000256" key="1">
    <source>
        <dbReference type="PROSITE-ProRule" id="PRU00221"/>
    </source>
</evidence>
<name>A0A371DNS7_9APHY</name>
<dbReference type="OrthoDB" id="10267436at2759"/>
<proteinExistence type="predicted"/>
<feature type="repeat" description="WD" evidence="1">
    <location>
        <begin position="13"/>
        <end position="49"/>
    </location>
</feature>
<dbReference type="Proteomes" id="UP000256964">
    <property type="component" value="Unassembled WGS sequence"/>
</dbReference>
<dbReference type="STRING" id="139420.A0A371DNS7"/>
<protein>
    <recommendedName>
        <fullName evidence="5">WD40 repeat-like protein</fullName>
    </recommendedName>
</protein>
<accession>A0A371DNS7</accession>
<dbReference type="AlphaFoldDB" id="A0A371DNS7"/>
<dbReference type="InterPro" id="IPR015943">
    <property type="entry name" value="WD40/YVTN_repeat-like_dom_sf"/>
</dbReference>
<evidence type="ECO:0000313" key="3">
    <source>
        <dbReference type="EMBL" id="RDX54174.1"/>
    </source>
</evidence>
<dbReference type="InterPro" id="IPR036322">
    <property type="entry name" value="WD40_repeat_dom_sf"/>
</dbReference>
<keyword evidence="4" id="KW-1185">Reference proteome</keyword>
<organism evidence="3 4">
    <name type="scientific">Lentinus brumalis</name>
    <dbReference type="NCBI Taxonomy" id="2498619"/>
    <lineage>
        <taxon>Eukaryota</taxon>
        <taxon>Fungi</taxon>
        <taxon>Dikarya</taxon>
        <taxon>Basidiomycota</taxon>
        <taxon>Agaricomycotina</taxon>
        <taxon>Agaricomycetes</taxon>
        <taxon>Polyporales</taxon>
        <taxon>Polyporaceae</taxon>
        <taxon>Lentinus</taxon>
    </lineage>
</organism>
<evidence type="ECO:0000256" key="2">
    <source>
        <dbReference type="SAM" id="MobiDB-lite"/>
    </source>
</evidence>
<sequence>MGPCVRAWSRVSVGGHTVSVNVVLWGRGGLIGKGVLYTASSDRTTRVWDANELLAHTEGTLVSKTSADSEAQSLALARCHTLVSAAGELLIPDSDNHTLHLWSLFPSQTASSDASSAAPGRGGKLKHCTRFPEYERHVAQGAFSRCAVSAAWDDSARMQQAHGQVRDAPHSRWPSAVDLAR</sequence>
<feature type="region of interest" description="Disordered" evidence="2">
    <location>
        <begin position="159"/>
        <end position="181"/>
    </location>
</feature>
<dbReference type="Gene3D" id="2.130.10.10">
    <property type="entry name" value="YVTN repeat-like/Quinoprotein amine dehydrogenase"/>
    <property type="match status" value="1"/>
</dbReference>
<keyword evidence="1" id="KW-0853">WD repeat</keyword>
<dbReference type="PROSITE" id="PS50082">
    <property type="entry name" value="WD_REPEATS_2"/>
    <property type="match status" value="1"/>
</dbReference>
<evidence type="ECO:0008006" key="5">
    <source>
        <dbReference type="Google" id="ProtNLM"/>
    </source>
</evidence>
<reference evidence="3 4" key="1">
    <citation type="journal article" date="2018" name="Biotechnol. Biofuels">
        <title>Integrative visual omics of the white-rot fungus Polyporus brumalis exposes the biotechnological potential of its oxidative enzymes for delignifying raw plant biomass.</title>
        <authorList>
            <person name="Miyauchi S."/>
            <person name="Rancon A."/>
            <person name="Drula E."/>
            <person name="Hage H."/>
            <person name="Chaduli D."/>
            <person name="Favel A."/>
            <person name="Grisel S."/>
            <person name="Henrissat B."/>
            <person name="Herpoel-Gimbert I."/>
            <person name="Ruiz-Duenas F.J."/>
            <person name="Chevret D."/>
            <person name="Hainaut M."/>
            <person name="Lin J."/>
            <person name="Wang M."/>
            <person name="Pangilinan J."/>
            <person name="Lipzen A."/>
            <person name="Lesage-Meessen L."/>
            <person name="Navarro D."/>
            <person name="Riley R."/>
            <person name="Grigoriev I.V."/>
            <person name="Zhou S."/>
            <person name="Raouche S."/>
            <person name="Rosso M.N."/>
        </authorList>
    </citation>
    <scope>NUCLEOTIDE SEQUENCE [LARGE SCALE GENOMIC DNA]</scope>
    <source>
        <strain evidence="3 4">BRFM 1820</strain>
    </source>
</reference>
<dbReference type="InterPro" id="IPR001680">
    <property type="entry name" value="WD40_rpt"/>
</dbReference>